<dbReference type="PANTHER" id="PTHR43851:SF3">
    <property type="entry name" value="COENZYME Q8"/>
    <property type="match status" value="1"/>
</dbReference>
<feature type="compositionally biased region" description="Low complexity" evidence="5">
    <location>
        <begin position="194"/>
        <end position="210"/>
    </location>
</feature>
<feature type="region of interest" description="Disordered" evidence="5">
    <location>
        <begin position="63"/>
        <end position="134"/>
    </location>
</feature>
<comment type="similarity">
    <text evidence="1">Belongs to the protein kinase superfamily. ADCK protein kinase family.</text>
</comment>
<dbReference type="InterPro" id="IPR034646">
    <property type="entry name" value="ADCK3_dom"/>
</dbReference>
<dbReference type="InterPro" id="IPR051409">
    <property type="entry name" value="Atypical_kinase_ADCK"/>
</dbReference>
<dbReference type="InterPro" id="IPR011009">
    <property type="entry name" value="Kinase-like_dom_sf"/>
</dbReference>
<evidence type="ECO:0000256" key="1">
    <source>
        <dbReference type="ARBA" id="ARBA00009670"/>
    </source>
</evidence>
<dbReference type="InterPro" id="IPR004147">
    <property type="entry name" value="ABC1_dom"/>
</dbReference>
<keyword evidence="3" id="KW-0547">Nucleotide-binding</keyword>
<name>A0A7S3QXC6_DUNTE</name>
<reference evidence="7" key="1">
    <citation type="submission" date="2021-01" db="EMBL/GenBank/DDBJ databases">
        <authorList>
            <person name="Corre E."/>
            <person name="Pelletier E."/>
            <person name="Niang G."/>
            <person name="Scheremetjew M."/>
            <person name="Finn R."/>
            <person name="Kale V."/>
            <person name="Holt S."/>
            <person name="Cochrane G."/>
            <person name="Meng A."/>
            <person name="Brown T."/>
            <person name="Cohen L."/>
        </authorList>
    </citation>
    <scope>NUCLEOTIDE SEQUENCE</scope>
    <source>
        <strain evidence="7">CCMP1320</strain>
    </source>
</reference>
<evidence type="ECO:0000313" key="7">
    <source>
        <dbReference type="EMBL" id="CAE0496231.1"/>
    </source>
</evidence>
<feature type="domain" description="ABC1 atypical kinase-like" evidence="6">
    <location>
        <begin position="436"/>
        <end position="680"/>
    </location>
</feature>
<dbReference type="GO" id="GO:0005524">
    <property type="term" value="F:ATP binding"/>
    <property type="evidence" value="ECO:0007669"/>
    <property type="project" value="UniProtKB-KW"/>
</dbReference>
<evidence type="ECO:0000256" key="3">
    <source>
        <dbReference type="ARBA" id="ARBA00022741"/>
    </source>
</evidence>
<feature type="compositionally biased region" description="Low complexity" evidence="5">
    <location>
        <begin position="63"/>
        <end position="82"/>
    </location>
</feature>
<protein>
    <recommendedName>
        <fullName evidence="6">ABC1 atypical kinase-like domain-containing protein</fullName>
    </recommendedName>
</protein>
<keyword evidence="4" id="KW-0067">ATP-binding</keyword>
<gene>
    <name evidence="7" type="ORF">DTER00134_LOCUS11304</name>
</gene>
<dbReference type="PANTHER" id="PTHR43851">
    <property type="match status" value="1"/>
</dbReference>
<evidence type="ECO:0000256" key="2">
    <source>
        <dbReference type="ARBA" id="ARBA00022679"/>
    </source>
</evidence>
<feature type="compositionally biased region" description="Low complexity" evidence="5">
    <location>
        <begin position="91"/>
        <end position="105"/>
    </location>
</feature>
<accession>A0A7S3QXC6</accession>
<evidence type="ECO:0000259" key="6">
    <source>
        <dbReference type="Pfam" id="PF03109"/>
    </source>
</evidence>
<evidence type="ECO:0000256" key="5">
    <source>
        <dbReference type="SAM" id="MobiDB-lite"/>
    </source>
</evidence>
<feature type="region of interest" description="Disordered" evidence="5">
    <location>
        <begin position="174"/>
        <end position="340"/>
    </location>
</feature>
<proteinExistence type="inferred from homology"/>
<organism evidence="7">
    <name type="scientific">Dunaliella tertiolecta</name>
    <name type="common">Green alga</name>
    <dbReference type="NCBI Taxonomy" id="3047"/>
    <lineage>
        <taxon>Eukaryota</taxon>
        <taxon>Viridiplantae</taxon>
        <taxon>Chlorophyta</taxon>
        <taxon>core chlorophytes</taxon>
        <taxon>Chlorophyceae</taxon>
        <taxon>CS clade</taxon>
        <taxon>Chlamydomonadales</taxon>
        <taxon>Dunaliellaceae</taxon>
        <taxon>Dunaliella</taxon>
    </lineage>
</organism>
<dbReference type="EMBL" id="HBIP01019070">
    <property type="protein sequence ID" value="CAE0496231.1"/>
    <property type="molecule type" value="Transcribed_RNA"/>
</dbReference>
<feature type="compositionally biased region" description="Low complexity" evidence="5">
    <location>
        <begin position="302"/>
        <end position="324"/>
    </location>
</feature>
<dbReference type="AlphaFoldDB" id="A0A7S3QXC6"/>
<evidence type="ECO:0000256" key="4">
    <source>
        <dbReference type="ARBA" id="ARBA00022840"/>
    </source>
</evidence>
<keyword evidence="2" id="KW-0808">Transferase</keyword>
<dbReference type="GO" id="GO:0016740">
    <property type="term" value="F:transferase activity"/>
    <property type="evidence" value="ECO:0007669"/>
    <property type="project" value="UniProtKB-KW"/>
</dbReference>
<dbReference type="Pfam" id="PF03109">
    <property type="entry name" value="ABC1"/>
    <property type="match status" value="1"/>
</dbReference>
<dbReference type="SUPFAM" id="SSF56112">
    <property type="entry name" value="Protein kinase-like (PK-like)"/>
    <property type="match status" value="1"/>
</dbReference>
<feature type="compositionally biased region" description="Low complexity" evidence="5">
    <location>
        <begin position="259"/>
        <end position="287"/>
    </location>
</feature>
<sequence>MSWLGPKRLEDASRVLRGLGLILARRAADSDLVRQAAATDTQRAVQYAADLLKSESLAAEARQQHAATAAAQAGAQPSSSSAHRQEEQHVSSLRSSPLSPSAPASPQHPTRAEPSTGAFDHPGSTSHVHPAEAPSWSNSLNAAAATLNAAASPSVPFAAGISSAAAGTQAKAAHAQTHPFSSPYGSSIGDMSLSNPSTGSSRENSSSSSSKDQHHDFTRSPWTSAAAGANSEEGPMMAAAAAAKQHADITSKLTHADVTSSTNTAPPSPSTLSPASSSTDPATQAAAVDPLKSPSSSPPPTTTTAAAATVEAAPQPTTAASTSQRKAQAARKQLRERRVPESPFGRALGFAGLGAGLVMGSLTDRLGSAWSGRQTREGTQGENKPLYSPYLTESNAERLANALCRMRGAALKLGQMLSIQDENIMPPQVQAALERVREGADVMPRAQLAQQLQAELGEGWQEAHLDEFDWQPRAAASIGQVHLAKLKDGRTIAMKVQYPGVARSIESDVDNLMRLIMVANILPKGLYVENAVAVAKRELALECDYSWEAASQARFKQLVEADKSLAGRVNVPAPIPALCSKRVFSSEWVEGEAIDKVCEEPQEVRDEVGTLLLRITLGELFTWRFMQTDPNWGNFLYDADSKMLHLIDFGAAREFPEVFVDNYLLMVAACAANNRDAIISQSIRLGFLTGDESKVMLDAHTEAGLVVGLPFSSTAPTYDFGQHGGMTARISELGAVMLKHRLTPPPEEAYSLHRKLSGAFLACMKLKAKVPCRSLFQQVMNSHNWQGLQGDAERLKILEDLKASLNSSTP</sequence>
<dbReference type="CDD" id="cd13970">
    <property type="entry name" value="ABC1_ADCK3"/>
    <property type="match status" value="1"/>
</dbReference>
<dbReference type="GO" id="GO:0006744">
    <property type="term" value="P:ubiquinone biosynthetic process"/>
    <property type="evidence" value="ECO:0007669"/>
    <property type="project" value="TreeGrafter"/>
</dbReference>